<feature type="region of interest" description="Disordered" evidence="1">
    <location>
        <begin position="40"/>
        <end position="65"/>
    </location>
</feature>
<accession>A0ABR3V9E2</accession>
<dbReference type="SUPFAM" id="SSF50630">
    <property type="entry name" value="Acid proteases"/>
    <property type="match status" value="1"/>
</dbReference>
<dbReference type="Proteomes" id="UP001586593">
    <property type="component" value="Unassembled WGS sequence"/>
</dbReference>
<evidence type="ECO:0000256" key="1">
    <source>
        <dbReference type="SAM" id="MobiDB-lite"/>
    </source>
</evidence>
<proteinExistence type="predicted"/>
<sequence>MTGADGNVDAYDPVFTSMWKSDQVQPLFSIALSRELGDNNKSAVGAPASSSSGNSNNNGAVKDTSGGAVQESSYLAFGGIPPVPYDNATWTRTPILSMQEMPSWGIDENVQGLYVIRADAYVYGRPPANASTNASTTDADSTEGLVVDTTQFPILIDCGSSLTRLPTRKWPPRCLEQQERKKGRKKERR</sequence>
<dbReference type="Gene3D" id="2.40.70.10">
    <property type="entry name" value="Acid Proteases"/>
    <property type="match status" value="1"/>
</dbReference>
<name>A0ABR3V9E2_9PEZI</name>
<organism evidence="2 3">
    <name type="scientific">Phialemonium thermophilum</name>
    <dbReference type="NCBI Taxonomy" id="223376"/>
    <lineage>
        <taxon>Eukaryota</taxon>
        <taxon>Fungi</taxon>
        <taxon>Dikarya</taxon>
        <taxon>Ascomycota</taxon>
        <taxon>Pezizomycotina</taxon>
        <taxon>Sordariomycetes</taxon>
        <taxon>Sordariomycetidae</taxon>
        <taxon>Cephalothecales</taxon>
        <taxon>Cephalothecaceae</taxon>
        <taxon>Phialemonium</taxon>
    </lineage>
</organism>
<reference evidence="2 3" key="1">
    <citation type="journal article" date="2024" name="Commun. Biol.">
        <title>Comparative genomic analysis of thermophilic fungi reveals convergent evolutionary adaptations and gene losses.</title>
        <authorList>
            <person name="Steindorff A.S."/>
            <person name="Aguilar-Pontes M.V."/>
            <person name="Robinson A.J."/>
            <person name="Andreopoulos B."/>
            <person name="LaButti K."/>
            <person name="Kuo A."/>
            <person name="Mondo S."/>
            <person name="Riley R."/>
            <person name="Otillar R."/>
            <person name="Haridas S."/>
            <person name="Lipzen A."/>
            <person name="Grimwood J."/>
            <person name="Schmutz J."/>
            <person name="Clum A."/>
            <person name="Reid I.D."/>
            <person name="Moisan M.C."/>
            <person name="Butler G."/>
            <person name="Nguyen T.T.M."/>
            <person name="Dewar K."/>
            <person name="Conant G."/>
            <person name="Drula E."/>
            <person name="Henrissat B."/>
            <person name="Hansel C."/>
            <person name="Singer S."/>
            <person name="Hutchinson M.I."/>
            <person name="de Vries R.P."/>
            <person name="Natvig D.O."/>
            <person name="Powell A.J."/>
            <person name="Tsang A."/>
            <person name="Grigoriev I.V."/>
        </authorList>
    </citation>
    <scope>NUCLEOTIDE SEQUENCE [LARGE SCALE GENOMIC DNA]</scope>
    <source>
        <strain evidence="2 3">ATCC 24622</strain>
    </source>
</reference>
<comment type="caution">
    <text evidence="2">The sequence shown here is derived from an EMBL/GenBank/DDBJ whole genome shotgun (WGS) entry which is preliminary data.</text>
</comment>
<dbReference type="EMBL" id="JAZHXJ010002593">
    <property type="protein sequence ID" value="KAL1837723.1"/>
    <property type="molecule type" value="Genomic_DNA"/>
</dbReference>
<gene>
    <name evidence="2" type="ORF">VTK73DRAFT_4575</name>
</gene>
<keyword evidence="3" id="KW-1185">Reference proteome</keyword>
<protein>
    <recommendedName>
        <fullName evidence="4">Peptidase A1 domain-containing protein</fullName>
    </recommendedName>
</protein>
<feature type="compositionally biased region" description="Low complexity" evidence="1">
    <location>
        <begin position="42"/>
        <end position="61"/>
    </location>
</feature>
<evidence type="ECO:0000313" key="3">
    <source>
        <dbReference type="Proteomes" id="UP001586593"/>
    </source>
</evidence>
<evidence type="ECO:0000313" key="2">
    <source>
        <dbReference type="EMBL" id="KAL1837723.1"/>
    </source>
</evidence>
<evidence type="ECO:0008006" key="4">
    <source>
        <dbReference type="Google" id="ProtNLM"/>
    </source>
</evidence>
<dbReference type="InterPro" id="IPR021109">
    <property type="entry name" value="Peptidase_aspartic_dom_sf"/>
</dbReference>